<organism evidence="2 3">
    <name type="scientific">Streptomyces qinzhouensis</name>
    <dbReference type="NCBI Taxonomy" id="2599401"/>
    <lineage>
        <taxon>Bacteria</taxon>
        <taxon>Bacillati</taxon>
        <taxon>Actinomycetota</taxon>
        <taxon>Actinomycetes</taxon>
        <taxon>Kitasatosporales</taxon>
        <taxon>Streptomycetaceae</taxon>
        <taxon>Streptomyces</taxon>
    </lineage>
</organism>
<protein>
    <recommendedName>
        <fullName evidence="4">Lytic transglycosylase domain-containing protein</fullName>
    </recommendedName>
</protein>
<dbReference type="EMBL" id="CP042266">
    <property type="protein sequence ID" value="QDY80483.1"/>
    <property type="molecule type" value="Genomic_DNA"/>
</dbReference>
<feature type="chain" id="PRO_5022888054" description="Lytic transglycosylase domain-containing protein" evidence="1">
    <location>
        <begin position="34"/>
        <end position="158"/>
    </location>
</feature>
<dbReference type="RefSeq" id="WP_146483877.1">
    <property type="nucleotide sequence ID" value="NZ_CP042266.1"/>
</dbReference>
<accession>A0A5B8JRS6</accession>
<evidence type="ECO:0000256" key="1">
    <source>
        <dbReference type="SAM" id="SignalP"/>
    </source>
</evidence>
<keyword evidence="1" id="KW-0732">Signal</keyword>
<evidence type="ECO:0000313" key="2">
    <source>
        <dbReference type="EMBL" id="QDY80483.1"/>
    </source>
</evidence>
<keyword evidence="3" id="KW-1185">Reference proteome</keyword>
<reference evidence="2 3" key="1">
    <citation type="submission" date="2019-07" db="EMBL/GenBank/DDBJ databases">
        <authorList>
            <person name="Zhu P."/>
        </authorList>
    </citation>
    <scope>NUCLEOTIDE SEQUENCE [LARGE SCALE GENOMIC DNA]</scope>
    <source>
        <strain evidence="2 3">SSL-25</strain>
    </source>
</reference>
<evidence type="ECO:0000313" key="3">
    <source>
        <dbReference type="Proteomes" id="UP000320580"/>
    </source>
</evidence>
<sequence length="158" mass="16672">MSTRMRRPGIVSAVALTVSGALLAAGAVSQAQAAPSGAPAPQANVVSAQSDPTPDEQVKLREIAASIWTPELAAGWNMNADVADVLSQATDRIIQCSAAYALVPKPPGFRPGIGYLVSYWKNIRDYFLAVRGDRQYKGCVVSTAAYYRSIIEMASAGI</sequence>
<evidence type="ECO:0008006" key="4">
    <source>
        <dbReference type="Google" id="ProtNLM"/>
    </source>
</evidence>
<dbReference type="OrthoDB" id="5522400at2"/>
<name>A0A5B8JRS6_9ACTN</name>
<dbReference type="Proteomes" id="UP000320580">
    <property type="component" value="Chromosome"/>
</dbReference>
<dbReference type="AlphaFoldDB" id="A0A5B8JRS6"/>
<proteinExistence type="predicted"/>
<dbReference type="KEGG" id="sqz:FQU76_32670"/>
<gene>
    <name evidence="2" type="ORF">FQU76_32670</name>
</gene>
<feature type="signal peptide" evidence="1">
    <location>
        <begin position="1"/>
        <end position="33"/>
    </location>
</feature>